<dbReference type="Ensembl" id="ENSNNAT00000019104.1">
    <property type="protein sequence ID" value="ENSNNAP00000018197.1"/>
    <property type="gene ID" value="ENSNNAG00000012056.1"/>
</dbReference>
<sequence>MKTKFLNKKFTCFYPIYILKRWKNERQADRANFLSEKQSQKVMERLAADMLFGYNGPQNVKAAVSLYKLLAEEGSHKSQTALGFLSSYGIGVEYNQAKAVVYYTFASVGGNLISQMIMGYRYWLGINVPKNCEAALTNYKEVAKFVANKLEKNEDIPVERVKLMERPENLSINEEFLDWDLHQYFRFLAERGNTRIQKAFYYFLKAANAGNAYGMAFVGKVHILFSEIGLGLLIFQNYTEAFRYFQKAAEKGYDNAQFQLGVMYYGGLGVRRDFKLAFKYFYLAFENGHLLAVYYLAQMYAEGTGVFKSCQIAVEVSSSNNLLKITIMFLQVIEPTADIHLARRWYDLAAETTPDAVMPVFLAYIKLETMHVLTYLPLLNVTDVHCLLIKNH</sequence>
<name>A0A8C7E271_NAJNA</name>
<dbReference type="OrthoDB" id="27934at2759"/>
<dbReference type="GO" id="GO:0036503">
    <property type="term" value="P:ERAD pathway"/>
    <property type="evidence" value="ECO:0007669"/>
    <property type="project" value="TreeGrafter"/>
</dbReference>
<dbReference type="InterPro" id="IPR006597">
    <property type="entry name" value="Sel1-like"/>
</dbReference>
<dbReference type="GO" id="GO:0016607">
    <property type="term" value="C:nuclear speck"/>
    <property type="evidence" value="ECO:0007669"/>
    <property type="project" value="Ensembl"/>
</dbReference>
<dbReference type="SUPFAM" id="SSF81901">
    <property type="entry name" value="HCP-like"/>
    <property type="match status" value="2"/>
</dbReference>
<dbReference type="Pfam" id="PF08238">
    <property type="entry name" value="Sel1"/>
    <property type="match status" value="8"/>
</dbReference>
<dbReference type="AlphaFoldDB" id="A0A8C7E271"/>
<evidence type="ECO:0000313" key="3">
    <source>
        <dbReference type="Proteomes" id="UP000694559"/>
    </source>
</evidence>
<dbReference type="GeneTree" id="ENSGT00940000161298"/>
<dbReference type="GO" id="GO:0005929">
    <property type="term" value="C:cilium"/>
    <property type="evidence" value="ECO:0007669"/>
    <property type="project" value="Ensembl"/>
</dbReference>
<dbReference type="InterPro" id="IPR011990">
    <property type="entry name" value="TPR-like_helical_dom_sf"/>
</dbReference>
<reference evidence="2" key="1">
    <citation type="submission" date="2025-08" db="UniProtKB">
        <authorList>
            <consortium name="Ensembl"/>
        </authorList>
    </citation>
    <scope>IDENTIFICATION</scope>
</reference>
<dbReference type="InterPro" id="IPR050767">
    <property type="entry name" value="Sel1_AlgK"/>
</dbReference>
<protein>
    <submittedName>
        <fullName evidence="2">SEL1L2 adaptor subunit of SYVN1 ubiquitin ligase</fullName>
    </submittedName>
</protein>
<evidence type="ECO:0000256" key="1">
    <source>
        <dbReference type="ARBA" id="ARBA00038101"/>
    </source>
</evidence>
<organism evidence="2 3">
    <name type="scientific">Naja naja</name>
    <name type="common">Indian cobra</name>
    <dbReference type="NCBI Taxonomy" id="35670"/>
    <lineage>
        <taxon>Eukaryota</taxon>
        <taxon>Metazoa</taxon>
        <taxon>Chordata</taxon>
        <taxon>Craniata</taxon>
        <taxon>Vertebrata</taxon>
        <taxon>Euteleostomi</taxon>
        <taxon>Lepidosauria</taxon>
        <taxon>Squamata</taxon>
        <taxon>Bifurcata</taxon>
        <taxon>Unidentata</taxon>
        <taxon>Episquamata</taxon>
        <taxon>Toxicofera</taxon>
        <taxon>Serpentes</taxon>
        <taxon>Colubroidea</taxon>
        <taxon>Elapidae</taxon>
        <taxon>Elapinae</taxon>
        <taxon>Naja</taxon>
    </lineage>
</organism>
<keyword evidence="3" id="KW-1185">Reference proteome</keyword>
<gene>
    <name evidence="2" type="primary">SEL1L2</name>
</gene>
<accession>A0A8C7E271</accession>
<comment type="similarity">
    <text evidence="1">Belongs to the sel-1 family.</text>
</comment>
<dbReference type="OMA" id="QKDAHAQ"/>
<dbReference type="SMART" id="SM00671">
    <property type="entry name" value="SEL1"/>
    <property type="match status" value="6"/>
</dbReference>
<dbReference type="GO" id="GO:0005789">
    <property type="term" value="C:endoplasmic reticulum membrane"/>
    <property type="evidence" value="ECO:0007669"/>
    <property type="project" value="TreeGrafter"/>
</dbReference>
<dbReference type="Gene3D" id="1.25.40.10">
    <property type="entry name" value="Tetratricopeptide repeat domain"/>
    <property type="match status" value="2"/>
</dbReference>
<dbReference type="PANTHER" id="PTHR11102">
    <property type="entry name" value="SEL-1-LIKE PROTEIN"/>
    <property type="match status" value="1"/>
</dbReference>
<proteinExistence type="inferred from homology"/>
<reference evidence="2" key="2">
    <citation type="submission" date="2025-09" db="UniProtKB">
        <authorList>
            <consortium name="Ensembl"/>
        </authorList>
    </citation>
    <scope>IDENTIFICATION</scope>
</reference>
<evidence type="ECO:0000313" key="2">
    <source>
        <dbReference type="Ensembl" id="ENSNNAP00000018197.1"/>
    </source>
</evidence>
<dbReference type="Proteomes" id="UP000694559">
    <property type="component" value="Unplaced"/>
</dbReference>
<dbReference type="PANTHER" id="PTHR11102:SF53">
    <property type="entry name" value="PROTEIN SEL-1 HOMOLOG 2"/>
    <property type="match status" value="1"/>
</dbReference>